<keyword evidence="2" id="KW-1185">Reference proteome</keyword>
<dbReference type="Proteomes" id="UP000637383">
    <property type="component" value="Unassembled WGS sequence"/>
</dbReference>
<organism evidence="1 2">
    <name type="scientific">Nostoc paludosum FACHB-159</name>
    <dbReference type="NCBI Taxonomy" id="2692908"/>
    <lineage>
        <taxon>Bacteria</taxon>
        <taxon>Bacillati</taxon>
        <taxon>Cyanobacteriota</taxon>
        <taxon>Cyanophyceae</taxon>
        <taxon>Nostocales</taxon>
        <taxon>Nostocaceae</taxon>
        <taxon>Nostoc</taxon>
    </lineage>
</organism>
<evidence type="ECO:0000313" key="2">
    <source>
        <dbReference type="Proteomes" id="UP000637383"/>
    </source>
</evidence>
<comment type="caution">
    <text evidence="1">The sequence shown here is derived from an EMBL/GenBank/DDBJ whole genome shotgun (WGS) entry which is preliminary data.</text>
</comment>
<proteinExistence type="predicted"/>
<sequence>MGHGEQGSRGAEEQRRVFVQVLSPLPLCPSASCAPCPMPNAQCPMPNAQCPMPNTQCPMPNAQCPIPNNN</sequence>
<protein>
    <submittedName>
        <fullName evidence="1">Uncharacterized protein</fullName>
    </submittedName>
</protein>
<evidence type="ECO:0000313" key="1">
    <source>
        <dbReference type="EMBL" id="MBD2732655.1"/>
    </source>
</evidence>
<name>A0ABR8K0J1_9NOSO</name>
<gene>
    <name evidence="1" type="ORF">H6H03_01825</name>
</gene>
<dbReference type="RefSeq" id="WP_190953362.1">
    <property type="nucleotide sequence ID" value="NZ_JACJTU010000001.1"/>
</dbReference>
<accession>A0ABR8K0J1</accession>
<reference evidence="1 2" key="1">
    <citation type="journal article" date="2020" name="ISME J.">
        <title>Comparative genomics reveals insights into cyanobacterial evolution and habitat adaptation.</title>
        <authorList>
            <person name="Chen M.Y."/>
            <person name="Teng W.K."/>
            <person name="Zhao L."/>
            <person name="Hu C.X."/>
            <person name="Zhou Y.K."/>
            <person name="Han B.P."/>
            <person name="Song L.R."/>
            <person name="Shu W.S."/>
        </authorList>
    </citation>
    <scope>NUCLEOTIDE SEQUENCE [LARGE SCALE GENOMIC DNA]</scope>
    <source>
        <strain evidence="1 2">FACHB-159</strain>
    </source>
</reference>
<dbReference type="EMBL" id="JACJTU010000001">
    <property type="protein sequence ID" value="MBD2732655.1"/>
    <property type="molecule type" value="Genomic_DNA"/>
</dbReference>